<dbReference type="Proteomes" id="UP000004690">
    <property type="component" value="Unassembled WGS sequence"/>
</dbReference>
<evidence type="ECO:0000313" key="2">
    <source>
        <dbReference type="EMBL" id="EIJ37773.1"/>
    </source>
</evidence>
<protein>
    <submittedName>
        <fullName evidence="2">Uncharacterized protein</fullName>
    </submittedName>
</protein>
<evidence type="ECO:0000256" key="1">
    <source>
        <dbReference type="SAM" id="Coils"/>
    </source>
</evidence>
<keyword evidence="3" id="KW-1185">Reference proteome</keyword>
<dbReference type="STRING" id="926559.JoomaDRAFT_0739"/>
<keyword evidence="1" id="KW-0175">Coiled coil</keyword>
<dbReference type="HOGENOM" id="CLU_2232904_0_0_10"/>
<feature type="coiled-coil region" evidence="1">
    <location>
        <begin position="27"/>
        <end position="88"/>
    </location>
</feature>
<dbReference type="EMBL" id="JH651379">
    <property type="protein sequence ID" value="EIJ37773.1"/>
    <property type="molecule type" value="Genomic_DNA"/>
</dbReference>
<organism evidence="2 3">
    <name type="scientific">Galbibacter orientalis DSM 19592</name>
    <dbReference type="NCBI Taxonomy" id="926559"/>
    <lineage>
        <taxon>Bacteria</taxon>
        <taxon>Pseudomonadati</taxon>
        <taxon>Bacteroidota</taxon>
        <taxon>Flavobacteriia</taxon>
        <taxon>Flavobacteriales</taxon>
        <taxon>Flavobacteriaceae</taxon>
        <taxon>Galbibacter</taxon>
    </lineage>
</organism>
<evidence type="ECO:0000313" key="3">
    <source>
        <dbReference type="Proteomes" id="UP000004690"/>
    </source>
</evidence>
<dbReference type="Gene3D" id="1.20.5.730">
    <property type="entry name" value="Single helix bin"/>
    <property type="match status" value="1"/>
</dbReference>
<dbReference type="RefSeq" id="WP_008610807.1">
    <property type="nucleotide sequence ID" value="NZ_JH651379.1"/>
</dbReference>
<sequence>MDIILTPAYEVIKSKYEDQVKERISTLESYSKKIASKQTEINSVKAELNSEYADRSVSVEKKARINNLLQKRNQLNKELEAMETEERNVIVSDDAIAEVMKQWNH</sequence>
<accession>I3C2D0</accession>
<proteinExistence type="predicted"/>
<reference evidence="2 3" key="1">
    <citation type="submission" date="2012-02" db="EMBL/GenBank/DDBJ databases">
        <title>Improved High-Quality Draft genome of Joostella marina DSM 19592.</title>
        <authorList>
            <consortium name="US DOE Joint Genome Institute (JGI-PGF)"/>
            <person name="Lucas S."/>
            <person name="Copeland A."/>
            <person name="Lapidus A."/>
            <person name="Bruce D."/>
            <person name="Goodwin L."/>
            <person name="Pitluck S."/>
            <person name="Peters L."/>
            <person name="Chertkov O."/>
            <person name="Ovchinnikova G."/>
            <person name="Kyrpides N."/>
            <person name="Mavromatis K."/>
            <person name="Detter J.C."/>
            <person name="Han C."/>
            <person name="Land M."/>
            <person name="Hauser L."/>
            <person name="Markowitz V."/>
            <person name="Cheng J.-F."/>
            <person name="Hugenholtz P."/>
            <person name="Woyke T."/>
            <person name="Wu D."/>
            <person name="Tindall B."/>
            <person name="Brambilla E."/>
            <person name="Klenk H.-P."/>
            <person name="Eisen J.A."/>
        </authorList>
    </citation>
    <scope>NUCLEOTIDE SEQUENCE [LARGE SCALE GENOMIC DNA]</scope>
    <source>
        <strain evidence="2 3">DSM 19592</strain>
    </source>
</reference>
<dbReference type="AlphaFoldDB" id="I3C2D0"/>
<gene>
    <name evidence="2" type="ORF">JoomaDRAFT_0739</name>
</gene>
<name>I3C2D0_9FLAO</name>